<accession>J9FED6</accession>
<organism evidence="1">
    <name type="scientific">gut metagenome</name>
    <dbReference type="NCBI Taxonomy" id="749906"/>
    <lineage>
        <taxon>unclassified sequences</taxon>
        <taxon>metagenomes</taxon>
        <taxon>organismal metagenomes</taxon>
    </lineage>
</organism>
<dbReference type="AlphaFoldDB" id="J9FED6"/>
<comment type="caution">
    <text evidence="1">The sequence shown here is derived from an EMBL/GenBank/DDBJ whole genome shotgun (WGS) entry which is preliminary data.</text>
</comment>
<dbReference type="EMBL" id="AMCI01007351">
    <property type="protein sequence ID" value="EJW92778.1"/>
    <property type="molecule type" value="Genomic_DNA"/>
</dbReference>
<proteinExistence type="predicted"/>
<name>J9FED6_9ZZZZ</name>
<sequence length="35" mass="4061">MTKRVRAKQSLSVLRPNQHVEIGPRSMCPRPIRFA</sequence>
<gene>
    <name evidence="1" type="ORF">EVA_19115</name>
</gene>
<protein>
    <submittedName>
        <fullName evidence="1">Uncharacterized protein</fullName>
    </submittedName>
</protein>
<evidence type="ECO:0000313" key="1">
    <source>
        <dbReference type="EMBL" id="EJW92778.1"/>
    </source>
</evidence>
<reference evidence="1" key="1">
    <citation type="journal article" date="2012" name="PLoS ONE">
        <title>Gene sets for utilization of primary and secondary nutrition supplies in the distal gut of endangered iberian lynx.</title>
        <authorList>
            <person name="Alcaide M."/>
            <person name="Messina E."/>
            <person name="Richter M."/>
            <person name="Bargiela R."/>
            <person name="Peplies J."/>
            <person name="Huws S.A."/>
            <person name="Newbold C.J."/>
            <person name="Golyshin P.N."/>
            <person name="Simon M.A."/>
            <person name="Lopez G."/>
            <person name="Yakimov M.M."/>
            <person name="Ferrer M."/>
        </authorList>
    </citation>
    <scope>NUCLEOTIDE SEQUENCE</scope>
</reference>